<accession>A0AAD4LAT3</accession>
<sequence>MFSADSPWFTSFPAPSCGVSPRRRRRAKEVWRLASDLSIEGEVAADAPPDGMQMDASARAATVYHQDAPLGQFRPWALLRFHGYTHADVRTGSLVQTIETRYWNIRYVDVNERSEVLCISADASV</sequence>
<gene>
    <name evidence="1" type="ORF">EDB92DRAFT_1950393</name>
</gene>
<reference evidence="1" key="1">
    <citation type="submission" date="2022-01" db="EMBL/GenBank/DDBJ databases">
        <title>Comparative genomics reveals a dynamic genome evolution in the ectomycorrhizal milk-cap (Lactarius) mushrooms.</title>
        <authorList>
            <consortium name="DOE Joint Genome Institute"/>
            <person name="Lebreton A."/>
            <person name="Tang N."/>
            <person name="Kuo A."/>
            <person name="LaButti K."/>
            <person name="Drula E."/>
            <person name="Barry K."/>
            <person name="Clum A."/>
            <person name="Lipzen A."/>
            <person name="Mousain D."/>
            <person name="Ng V."/>
            <person name="Wang R."/>
            <person name="Wang X."/>
            <person name="Dai Y."/>
            <person name="Henrissat B."/>
            <person name="Grigoriev I.V."/>
            <person name="Guerin-Laguette A."/>
            <person name="Yu F."/>
            <person name="Martin F.M."/>
        </authorList>
    </citation>
    <scope>NUCLEOTIDE SEQUENCE</scope>
    <source>
        <strain evidence="1">QP</strain>
    </source>
</reference>
<comment type="caution">
    <text evidence="1">The sequence shown here is derived from an EMBL/GenBank/DDBJ whole genome shotgun (WGS) entry which is preliminary data.</text>
</comment>
<name>A0AAD4LAT3_9AGAM</name>
<dbReference type="EMBL" id="JAKELL010000070">
    <property type="protein sequence ID" value="KAH8984935.1"/>
    <property type="molecule type" value="Genomic_DNA"/>
</dbReference>
<evidence type="ECO:0000313" key="2">
    <source>
        <dbReference type="Proteomes" id="UP001201163"/>
    </source>
</evidence>
<evidence type="ECO:0000313" key="1">
    <source>
        <dbReference type="EMBL" id="KAH8984935.1"/>
    </source>
</evidence>
<organism evidence="1 2">
    <name type="scientific">Lactarius akahatsu</name>
    <dbReference type="NCBI Taxonomy" id="416441"/>
    <lineage>
        <taxon>Eukaryota</taxon>
        <taxon>Fungi</taxon>
        <taxon>Dikarya</taxon>
        <taxon>Basidiomycota</taxon>
        <taxon>Agaricomycotina</taxon>
        <taxon>Agaricomycetes</taxon>
        <taxon>Russulales</taxon>
        <taxon>Russulaceae</taxon>
        <taxon>Lactarius</taxon>
    </lineage>
</organism>
<proteinExistence type="predicted"/>
<protein>
    <submittedName>
        <fullName evidence="1">Uncharacterized protein</fullName>
    </submittedName>
</protein>
<dbReference type="AlphaFoldDB" id="A0AAD4LAT3"/>
<keyword evidence="2" id="KW-1185">Reference proteome</keyword>
<dbReference type="Proteomes" id="UP001201163">
    <property type="component" value="Unassembled WGS sequence"/>
</dbReference>